<keyword evidence="4 12" id="KW-0812">Transmembrane</keyword>
<evidence type="ECO:0000256" key="4">
    <source>
        <dbReference type="ARBA" id="ARBA00022692"/>
    </source>
</evidence>
<evidence type="ECO:0000313" key="14">
    <source>
        <dbReference type="Proteomes" id="UP000266861"/>
    </source>
</evidence>
<dbReference type="GO" id="GO:0001405">
    <property type="term" value="C:PAM complex, Tim23 associated import motor"/>
    <property type="evidence" value="ECO:0007669"/>
    <property type="project" value="UniProtKB-UniRule"/>
</dbReference>
<evidence type="ECO:0000256" key="5">
    <source>
        <dbReference type="ARBA" id="ARBA00022792"/>
    </source>
</evidence>
<keyword evidence="14" id="KW-1185">Reference proteome</keyword>
<feature type="transmembrane region" description="Helical" evidence="12">
    <location>
        <begin position="80"/>
        <end position="98"/>
    </location>
</feature>
<evidence type="ECO:0000256" key="2">
    <source>
        <dbReference type="ARBA" id="ARBA00006837"/>
    </source>
</evidence>
<dbReference type="OrthoDB" id="5970083at2759"/>
<keyword evidence="9 12" id="KW-0811">Translocation</keyword>
<dbReference type="AlphaFoldDB" id="A0A397HLU8"/>
<evidence type="ECO:0000256" key="9">
    <source>
        <dbReference type="ARBA" id="ARBA00023010"/>
    </source>
</evidence>
<evidence type="ECO:0000256" key="3">
    <source>
        <dbReference type="ARBA" id="ARBA00022448"/>
    </source>
</evidence>
<organism evidence="13 14">
    <name type="scientific">Diversispora epigaea</name>
    <dbReference type="NCBI Taxonomy" id="1348612"/>
    <lineage>
        <taxon>Eukaryota</taxon>
        <taxon>Fungi</taxon>
        <taxon>Fungi incertae sedis</taxon>
        <taxon>Mucoromycota</taxon>
        <taxon>Glomeromycotina</taxon>
        <taxon>Glomeromycetes</taxon>
        <taxon>Diversisporales</taxon>
        <taxon>Diversisporaceae</taxon>
        <taxon>Diversispora</taxon>
    </lineage>
</organism>
<keyword evidence="7" id="KW-0809">Transit peptide</keyword>
<accession>A0A397HLU8</accession>
<gene>
    <name evidence="13" type="ORF">Glove_326g131</name>
</gene>
<comment type="caution">
    <text evidence="13">The sequence shown here is derived from an EMBL/GenBank/DDBJ whole genome shotgun (WGS) entry which is preliminary data.</text>
</comment>
<evidence type="ECO:0000256" key="7">
    <source>
        <dbReference type="ARBA" id="ARBA00022946"/>
    </source>
</evidence>
<keyword evidence="3 12" id="KW-0813">Transport</keyword>
<keyword evidence="5 12" id="KW-0999">Mitochondrion inner membrane</keyword>
<evidence type="ECO:0000313" key="13">
    <source>
        <dbReference type="EMBL" id="RHZ64125.1"/>
    </source>
</evidence>
<keyword evidence="6 12" id="KW-0653">Protein transport</keyword>
<sequence length="215" mass="25117">MNLTRATLFLLREKHNIGALSSLQRSYNFNRFYSMNNKNEKNVNNAQESQKSKLQLTPDGKLTWNDYFALRRRRRLSERIITIPTTIGGFGLSIGYVATREFDPTPILGQEPFLIYGVGTVLCGFTGLLIGPVVGSSIWRLFHREEVKLMEQRDREFFEHVKKNRADPSLHTLRNPAPDYYGEKIKSVQDYRKWLRKQREIVRKGTFHLGEEDYS</sequence>
<name>A0A397HLU8_9GLOM</name>
<dbReference type="GO" id="GO:0030150">
    <property type="term" value="P:protein import into mitochondrial matrix"/>
    <property type="evidence" value="ECO:0007669"/>
    <property type="project" value="UniProtKB-UniRule"/>
</dbReference>
<reference evidence="13 14" key="1">
    <citation type="submission" date="2018-08" db="EMBL/GenBank/DDBJ databases">
        <title>Genome and evolution of the arbuscular mycorrhizal fungus Diversispora epigaea (formerly Glomus versiforme) and its bacterial endosymbionts.</title>
        <authorList>
            <person name="Sun X."/>
            <person name="Fei Z."/>
            <person name="Harrison M."/>
        </authorList>
    </citation>
    <scope>NUCLEOTIDE SEQUENCE [LARGE SCALE GENOMIC DNA]</scope>
    <source>
        <strain evidence="13 14">IT104</strain>
    </source>
</reference>
<keyword evidence="8 12" id="KW-1133">Transmembrane helix</keyword>
<comment type="subcellular location">
    <subcellularLocation>
        <location evidence="1 12">Mitochondrion inner membrane</location>
        <topology evidence="1 12">Multi-pass membrane protein</topology>
    </subcellularLocation>
</comment>
<dbReference type="PANTHER" id="PTHR28021:SF1">
    <property type="entry name" value="PRESEQUENCE TRANSLOCATED-ASSOCIATED MOTOR SUBUNIT PAM17, MITOCHONDRIAL"/>
    <property type="match status" value="1"/>
</dbReference>
<proteinExistence type="inferred from homology"/>
<feature type="transmembrane region" description="Helical" evidence="12">
    <location>
        <begin position="113"/>
        <end position="142"/>
    </location>
</feature>
<dbReference type="InterPro" id="IPR013875">
    <property type="entry name" value="Pam17"/>
</dbReference>
<dbReference type="Pfam" id="PF08566">
    <property type="entry name" value="Pam17"/>
    <property type="match status" value="1"/>
</dbReference>
<evidence type="ECO:0000256" key="6">
    <source>
        <dbReference type="ARBA" id="ARBA00022927"/>
    </source>
</evidence>
<keyword evidence="11 12" id="KW-0472">Membrane</keyword>
<dbReference type="Proteomes" id="UP000266861">
    <property type="component" value="Unassembled WGS sequence"/>
</dbReference>
<dbReference type="EMBL" id="PQFF01000298">
    <property type="protein sequence ID" value="RHZ64125.1"/>
    <property type="molecule type" value="Genomic_DNA"/>
</dbReference>
<dbReference type="PANTHER" id="PTHR28021">
    <property type="entry name" value="PRESEQUENCE TRANSLOCATED-ASSOCIATED MOTOR SUBUNIT PAM17, MITOCHONDRIAL"/>
    <property type="match status" value="1"/>
</dbReference>
<evidence type="ECO:0000256" key="11">
    <source>
        <dbReference type="ARBA" id="ARBA00023136"/>
    </source>
</evidence>
<keyword evidence="10 12" id="KW-0496">Mitochondrion</keyword>
<dbReference type="STRING" id="1348612.A0A397HLU8"/>
<evidence type="ECO:0000256" key="8">
    <source>
        <dbReference type="ARBA" id="ARBA00022989"/>
    </source>
</evidence>
<comment type="subunit">
    <text evidence="12">Component of the PAM complex.</text>
</comment>
<evidence type="ECO:0000256" key="1">
    <source>
        <dbReference type="ARBA" id="ARBA00004448"/>
    </source>
</evidence>
<evidence type="ECO:0000256" key="10">
    <source>
        <dbReference type="ARBA" id="ARBA00023128"/>
    </source>
</evidence>
<comment type="similarity">
    <text evidence="2 12">Belongs to the PAM17 family.</text>
</comment>
<evidence type="ECO:0000256" key="12">
    <source>
        <dbReference type="RuleBase" id="RU367146"/>
    </source>
</evidence>
<protein>
    <recommendedName>
        <fullName evidence="12">Presequence translocated-associated motor subunit PAM17</fullName>
    </recommendedName>
</protein>
<comment type="function">
    <text evidence="12">Component of the PAM complex, a complex required for the translocation of transit peptide-containing proteins from the inner membrane into the mitochondrial matrix in an ATP-dependent manner.</text>
</comment>